<proteinExistence type="predicted"/>
<sequence length="65" mass="7100">MDALIFKRIKKLLENSGLLNSSSPIVHKITNNDFSEETILITGAAGSIGSGLTHQLIHCKFKNSF</sequence>
<dbReference type="EMBL" id="BBNS01000007">
    <property type="protein sequence ID" value="GAL70787.1"/>
    <property type="molecule type" value="Genomic_DNA"/>
</dbReference>
<dbReference type="RefSeq" id="WP_052414934.1">
    <property type="nucleotide sequence ID" value="NZ_BBNS01000007.1"/>
</dbReference>
<organism evidence="1 2">
    <name type="scientific">Jejuia pallidilutea</name>
    <dbReference type="NCBI Taxonomy" id="504487"/>
    <lineage>
        <taxon>Bacteria</taxon>
        <taxon>Pseudomonadati</taxon>
        <taxon>Bacteroidota</taxon>
        <taxon>Flavobacteriia</taxon>
        <taxon>Flavobacteriales</taxon>
        <taxon>Flavobacteriaceae</taxon>
        <taxon>Jejuia</taxon>
    </lineage>
</organism>
<name>A0A090WTQ0_9FLAO</name>
<dbReference type="InterPro" id="IPR036291">
    <property type="entry name" value="NAD(P)-bd_dom_sf"/>
</dbReference>
<gene>
    <name evidence="1" type="ORF">JCM19302_2509</name>
</gene>
<dbReference type="Gene3D" id="3.40.50.720">
    <property type="entry name" value="NAD(P)-binding Rossmann-like Domain"/>
    <property type="match status" value="1"/>
</dbReference>
<accession>A0A090WTQ0</accession>
<dbReference type="Proteomes" id="UP000029646">
    <property type="component" value="Unassembled WGS sequence"/>
</dbReference>
<evidence type="ECO:0000313" key="1">
    <source>
        <dbReference type="EMBL" id="GAL70787.1"/>
    </source>
</evidence>
<comment type="caution">
    <text evidence="1">The sequence shown here is derived from an EMBL/GenBank/DDBJ whole genome shotgun (WGS) entry which is preliminary data.</text>
</comment>
<protein>
    <recommendedName>
        <fullName evidence="3">UDP-N-acetylglucosamine 4,6-dehydratase</fullName>
    </recommendedName>
</protein>
<evidence type="ECO:0008006" key="3">
    <source>
        <dbReference type="Google" id="ProtNLM"/>
    </source>
</evidence>
<evidence type="ECO:0000313" key="2">
    <source>
        <dbReference type="Proteomes" id="UP000029646"/>
    </source>
</evidence>
<dbReference type="AlphaFoldDB" id="A0A090WTQ0"/>
<dbReference type="SUPFAM" id="SSF51735">
    <property type="entry name" value="NAD(P)-binding Rossmann-fold domains"/>
    <property type="match status" value="1"/>
</dbReference>
<reference evidence="1 2" key="1">
    <citation type="journal article" date="2014" name="Genome Announc.">
        <title>Draft Genome Sequence of Marine Flavobacterium Jejuia pallidilutea Strain 11shimoA1 and Pigmentation Mutants.</title>
        <authorList>
            <person name="Takatani N."/>
            <person name="Nakanishi M."/>
            <person name="Meirelles P."/>
            <person name="Mino S."/>
            <person name="Suda W."/>
            <person name="Oshima K."/>
            <person name="Hattori M."/>
            <person name="Ohkuma M."/>
            <person name="Hosokawa M."/>
            <person name="Miyashita K."/>
            <person name="Thompson F.L."/>
            <person name="Niwa A."/>
            <person name="Sawabe T."/>
            <person name="Sawabe T."/>
        </authorList>
    </citation>
    <scope>NUCLEOTIDE SEQUENCE [LARGE SCALE GENOMIC DNA]</scope>
    <source>
        <strain evidence="2">JCM19302</strain>
    </source>
</reference>